<comment type="caution">
    <text evidence="1">The sequence shown here is derived from an EMBL/GenBank/DDBJ whole genome shotgun (WGS) entry which is preliminary data.</text>
</comment>
<dbReference type="Proteomes" id="UP001150266">
    <property type="component" value="Unassembled WGS sequence"/>
</dbReference>
<proteinExistence type="predicted"/>
<sequence length="640" mass="71774">MSSPKGYILTNVVSHTRFIPFRYSFKYTTVAVFADIAALEDSNLDTPLLFGYDKRWRSLCSLSSDSYLFPSSGSDKMGFREKINILLQKGGYTDVLDGRNEIWMLSMPSYFGFEGINPLTVYFVYSTTRHSSVDGSGGGTNTELQLVLFEVHNTFGEGHVYFMRPGVDEDLSSSKQLYDFSWTFPRAFHVSPFNDRKGWYTVSIKLPQFRDPGTGNEGNPKPVVSIQLREPEETPASGVPGKTKLTATLRATRALPLPSARNLLFTLISYPLELFLSMPRILYQAGILHYVKGDEQSDLKVYIRPEPLLPPLPFAPSSVVHVTPEVQIYPAAGAGLTIRRRQSGVLASWAKERVRTFLRDRVQTVPTSTNNEVKKDNSSAFAVVLIEPDACVNKEEWFIHRPISAEKDSEYNNTVDHETRILRITPLSPEFFEFLLTAPSAGMVLFTGGIVDVFNSSSAETHEINPNVNSYSKFLNNSRGPNDALFVVNDPDLFMDVFDGTLLPTNAPSTLSLSQRLRISFMPSSLVKILRSSRDSQSDLGDQGLESVAITRLLYVPETHFLDSPLPPSFSTRSHSAYKSTIQEILPNFGLLSLMMTILTLSALEPRVFALSRARMHNGTETWGAKFWERVERRVRSTME</sequence>
<dbReference type="PANTHER" id="PTHR33973:SF4">
    <property type="entry name" value="OS07G0153300 PROTEIN"/>
    <property type="match status" value="1"/>
</dbReference>
<organism evidence="1 2">
    <name type="scientific">Lentinula aciculospora</name>
    <dbReference type="NCBI Taxonomy" id="153920"/>
    <lineage>
        <taxon>Eukaryota</taxon>
        <taxon>Fungi</taxon>
        <taxon>Dikarya</taxon>
        <taxon>Basidiomycota</taxon>
        <taxon>Agaricomycotina</taxon>
        <taxon>Agaricomycetes</taxon>
        <taxon>Agaricomycetidae</taxon>
        <taxon>Agaricales</taxon>
        <taxon>Marasmiineae</taxon>
        <taxon>Omphalotaceae</taxon>
        <taxon>Lentinula</taxon>
    </lineage>
</organism>
<evidence type="ECO:0000313" key="2">
    <source>
        <dbReference type="Proteomes" id="UP001150266"/>
    </source>
</evidence>
<dbReference type="EMBL" id="JAOTPV010000002">
    <property type="protein sequence ID" value="KAJ4488153.1"/>
    <property type="molecule type" value="Genomic_DNA"/>
</dbReference>
<dbReference type="InterPro" id="IPR010775">
    <property type="entry name" value="DUF1365"/>
</dbReference>
<evidence type="ECO:0000313" key="1">
    <source>
        <dbReference type="EMBL" id="KAJ4488153.1"/>
    </source>
</evidence>
<gene>
    <name evidence="1" type="ORF">J3R30DRAFT_900291</name>
</gene>
<dbReference type="PANTHER" id="PTHR33973">
    <property type="entry name" value="OS07G0153300 PROTEIN"/>
    <property type="match status" value="1"/>
</dbReference>
<name>A0A9W9DWC5_9AGAR</name>
<dbReference type="Pfam" id="PF07103">
    <property type="entry name" value="DUF1365"/>
    <property type="match status" value="1"/>
</dbReference>
<reference evidence="1" key="1">
    <citation type="submission" date="2022-08" db="EMBL/GenBank/DDBJ databases">
        <title>A Global Phylogenomic Analysis of the Shiitake Genus Lentinula.</title>
        <authorList>
            <consortium name="DOE Joint Genome Institute"/>
            <person name="Sierra-Patev S."/>
            <person name="Min B."/>
            <person name="Naranjo-Ortiz M."/>
            <person name="Looney B."/>
            <person name="Konkel Z."/>
            <person name="Slot J.C."/>
            <person name="Sakamoto Y."/>
            <person name="Steenwyk J.L."/>
            <person name="Rokas A."/>
            <person name="Carro J."/>
            <person name="Camarero S."/>
            <person name="Ferreira P."/>
            <person name="Molpeceres G."/>
            <person name="Ruiz-Duenas F.J."/>
            <person name="Serrano A."/>
            <person name="Henrissat B."/>
            <person name="Drula E."/>
            <person name="Hughes K.W."/>
            <person name="Mata J.L."/>
            <person name="Ishikawa N.K."/>
            <person name="Vargas-Isla R."/>
            <person name="Ushijima S."/>
            <person name="Smith C.A."/>
            <person name="Ahrendt S."/>
            <person name="Andreopoulos W."/>
            <person name="He G."/>
            <person name="Labutti K."/>
            <person name="Lipzen A."/>
            <person name="Ng V."/>
            <person name="Riley R."/>
            <person name="Sandor L."/>
            <person name="Barry K."/>
            <person name="Martinez A.T."/>
            <person name="Xiao Y."/>
            <person name="Gibbons J.G."/>
            <person name="Terashima K."/>
            <person name="Grigoriev I.V."/>
            <person name="Hibbett D.S."/>
        </authorList>
    </citation>
    <scope>NUCLEOTIDE SEQUENCE</scope>
    <source>
        <strain evidence="1">JLM2183</strain>
    </source>
</reference>
<dbReference type="AlphaFoldDB" id="A0A9W9DWC5"/>
<dbReference type="OrthoDB" id="3340520at2759"/>
<keyword evidence="2" id="KW-1185">Reference proteome</keyword>
<accession>A0A9W9DWC5</accession>
<protein>
    <submittedName>
        <fullName evidence="1">Uncharacterized protein</fullName>
    </submittedName>
</protein>